<organism evidence="3">
    <name type="scientific">Drosophila sechellia</name>
    <name type="common">Fruit fly</name>
    <dbReference type="NCBI Taxonomy" id="7238"/>
    <lineage>
        <taxon>Eukaryota</taxon>
        <taxon>Metazoa</taxon>
        <taxon>Ecdysozoa</taxon>
        <taxon>Arthropoda</taxon>
        <taxon>Hexapoda</taxon>
        <taxon>Insecta</taxon>
        <taxon>Pterygota</taxon>
        <taxon>Neoptera</taxon>
        <taxon>Endopterygota</taxon>
        <taxon>Diptera</taxon>
        <taxon>Brachycera</taxon>
        <taxon>Muscomorpha</taxon>
        <taxon>Ephydroidea</taxon>
        <taxon>Drosophilidae</taxon>
        <taxon>Drosophila</taxon>
        <taxon>Sophophora</taxon>
    </lineage>
</organism>
<protein>
    <submittedName>
        <fullName evidence="2">GM16636</fullName>
    </submittedName>
</protein>
<reference evidence="2 3" key="1">
    <citation type="journal article" date="2007" name="Nature">
        <title>Evolution of genes and genomes on the Drosophila phylogeny.</title>
        <authorList>
            <consortium name="Drosophila 12 Genomes Consortium"/>
            <person name="Clark A.G."/>
            <person name="Eisen M.B."/>
            <person name="Smith D.R."/>
            <person name="Bergman C.M."/>
            <person name="Oliver B."/>
            <person name="Markow T.A."/>
            <person name="Kaufman T.C."/>
            <person name="Kellis M."/>
            <person name="Gelbart W."/>
            <person name="Iyer V.N."/>
            <person name="Pollard D.A."/>
            <person name="Sackton T.B."/>
            <person name="Larracuente A.M."/>
            <person name="Singh N.D."/>
            <person name="Abad J.P."/>
            <person name="Abt D.N."/>
            <person name="Adryan B."/>
            <person name="Aguade M."/>
            <person name="Akashi H."/>
            <person name="Anderson W.W."/>
            <person name="Aquadro C.F."/>
            <person name="Ardell D.H."/>
            <person name="Arguello R."/>
            <person name="Artieri C.G."/>
            <person name="Barbash D.A."/>
            <person name="Barker D."/>
            <person name="Barsanti P."/>
            <person name="Batterham P."/>
            <person name="Batzoglou S."/>
            <person name="Begun D."/>
            <person name="Bhutkar A."/>
            <person name="Blanco E."/>
            <person name="Bosak S.A."/>
            <person name="Bradley R.K."/>
            <person name="Brand A.D."/>
            <person name="Brent M.R."/>
            <person name="Brooks A.N."/>
            <person name="Brown R.H."/>
            <person name="Butlin R.K."/>
            <person name="Caggese C."/>
            <person name="Calvi B.R."/>
            <person name="Bernardo de Carvalho A."/>
            <person name="Caspi A."/>
            <person name="Castrezana S."/>
            <person name="Celniker S.E."/>
            <person name="Chang J.L."/>
            <person name="Chapple C."/>
            <person name="Chatterji S."/>
            <person name="Chinwalla A."/>
            <person name="Civetta A."/>
            <person name="Clifton S.W."/>
            <person name="Comeron J.M."/>
            <person name="Costello J.C."/>
            <person name="Coyne J.A."/>
            <person name="Daub J."/>
            <person name="David R.G."/>
            <person name="Delcher A.L."/>
            <person name="Delehaunty K."/>
            <person name="Do C.B."/>
            <person name="Ebling H."/>
            <person name="Edwards K."/>
            <person name="Eickbush T."/>
            <person name="Evans J.D."/>
            <person name="Filipski A."/>
            <person name="Findeiss S."/>
            <person name="Freyhult E."/>
            <person name="Fulton L."/>
            <person name="Fulton R."/>
            <person name="Garcia A.C."/>
            <person name="Gardiner A."/>
            <person name="Garfield D.A."/>
            <person name="Garvin B.E."/>
            <person name="Gibson G."/>
            <person name="Gilbert D."/>
            <person name="Gnerre S."/>
            <person name="Godfrey J."/>
            <person name="Good R."/>
            <person name="Gotea V."/>
            <person name="Gravely B."/>
            <person name="Greenberg A.J."/>
            <person name="Griffiths-Jones S."/>
            <person name="Gross S."/>
            <person name="Guigo R."/>
            <person name="Gustafson E.A."/>
            <person name="Haerty W."/>
            <person name="Hahn M.W."/>
            <person name="Halligan D.L."/>
            <person name="Halpern A.L."/>
            <person name="Halter G.M."/>
            <person name="Han M.V."/>
            <person name="Heger A."/>
            <person name="Hillier L."/>
            <person name="Hinrichs A.S."/>
            <person name="Holmes I."/>
            <person name="Hoskins R.A."/>
            <person name="Hubisz M.J."/>
            <person name="Hultmark D."/>
            <person name="Huntley M.A."/>
            <person name="Jaffe D.B."/>
            <person name="Jagadeeshan S."/>
            <person name="Jeck W.R."/>
            <person name="Johnson J."/>
            <person name="Jones C.D."/>
            <person name="Jordan W.C."/>
            <person name="Karpen G.H."/>
            <person name="Kataoka E."/>
            <person name="Keightley P.D."/>
            <person name="Kheradpour P."/>
            <person name="Kirkness E.F."/>
            <person name="Koerich L.B."/>
            <person name="Kristiansen K."/>
            <person name="Kudrna D."/>
            <person name="Kulathinal R.J."/>
            <person name="Kumar S."/>
            <person name="Kwok R."/>
            <person name="Lander E."/>
            <person name="Langley C.H."/>
            <person name="Lapoint R."/>
            <person name="Lazzaro B.P."/>
            <person name="Lee S.J."/>
            <person name="Levesque L."/>
            <person name="Li R."/>
            <person name="Lin C.F."/>
            <person name="Lin M.F."/>
            <person name="Lindblad-Toh K."/>
            <person name="Llopart A."/>
            <person name="Long M."/>
            <person name="Low L."/>
            <person name="Lozovsky E."/>
            <person name="Lu J."/>
            <person name="Luo M."/>
            <person name="Machado C.A."/>
            <person name="Makalowski W."/>
            <person name="Marzo M."/>
            <person name="Matsuda M."/>
            <person name="Matzkin L."/>
            <person name="McAllister B."/>
            <person name="McBride C.S."/>
            <person name="McKernan B."/>
            <person name="McKernan K."/>
            <person name="Mendez-Lago M."/>
            <person name="Minx P."/>
            <person name="Mollenhauer M.U."/>
            <person name="Montooth K."/>
            <person name="Mount S.M."/>
            <person name="Mu X."/>
            <person name="Myers E."/>
            <person name="Negre B."/>
            <person name="Newfeld S."/>
            <person name="Nielsen R."/>
            <person name="Noor M.A."/>
            <person name="O'Grady P."/>
            <person name="Pachter L."/>
            <person name="Papaceit M."/>
            <person name="Parisi M.J."/>
            <person name="Parisi M."/>
            <person name="Parts L."/>
            <person name="Pedersen J.S."/>
            <person name="Pesole G."/>
            <person name="Phillippy A.M."/>
            <person name="Ponting C.P."/>
            <person name="Pop M."/>
            <person name="Porcelli D."/>
            <person name="Powell J.R."/>
            <person name="Prohaska S."/>
            <person name="Pruitt K."/>
            <person name="Puig M."/>
            <person name="Quesneville H."/>
            <person name="Ram K.R."/>
            <person name="Rand D."/>
            <person name="Rasmussen M.D."/>
            <person name="Reed L.K."/>
            <person name="Reenan R."/>
            <person name="Reily A."/>
            <person name="Remington K.A."/>
            <person name="Rieger T.T."/>
            <person name="Ritchie M.G."/>
            <person name="Robin C."/>
            <person name="Rogers Y.H."/>
            <person name="Rohde C."/>
            <person name="Rozas J."/>
            <person name="Rubenfield M.J."/>
            <person name="Ruiz A."/>
            <person name="Russo S."/>
            <person name="Salzberg S.L."/>
            <person name="Sanchez-Gracia A."/>
            <person name="Saranga D.J."/>
            <person name="Sato H."/>
            <person name="Schaeffer S.W."/>
            <person name="Schatz M.C."/>
            <person name="Schlenke T."/>
            <person name="Schwartz R."/>
            <person name="Segarra C."/>
            <person name="Singh R.S."/>
            <person name="Sirot L."/>
            <person name="Sirota M."/>
            <person name="Sisneros N.B."/>
            <person name="Smith C.D."/>
            <person name="Smith T.F."/>
            <person name="Spieth J."/>
            <person name="Stage D.E."/>
            <person name="Stark A."/>
            <person name="Stephan W."/>
            <person name="Strausberg R.L."/>
            <person name="Strempel S."/>
            <person name="Sturgill D."/>
            <person name="Sutton G."/>
            <person name="Sutton G.G."/>
            <person name="Tao W."/>
            <person name="Teichmann S."/>
            <person name="Tobari Y.N."/>
            <person name="Tomimura Y."/>
            <person name="Tsolas J.M."/>
            <person name="Valente V.L."/>
            <person name="Venter E."/>
            <person name="Venter J.C."/>
            <person name="Vicario S."/>
            <person name="Vieira F.G."/>
            <person name="Vilella A.J."/>
            <person name="Villasante A."/>
            <person name="Walenz B."/>
            <person name="Wang J."/>
            <person name="Wasserman M."/>
            <person name="Watts T."/>
            <person name="Wilson D."/>
            <person name="Wilson R.K."/>
            <person name="Wing R.A."/>
            <person name="Wolfner M.F."/>
            <person name="Wong A."/>
            <person name="Wong G.K."/>
            <person name="Wu C.I."/>
            <person name="Wu G."/>
            <person name="Yamamoto D."/>
            <person name="Yang H.P."/>
            <person name="Yang S.P."/>
            <person name="Yorke J.A."/>
            <person name="Yoshida K."/>
            <person name="Zdobnov E."/>
            <person name="Zhang P."/>
            <person name="Zhang Y."/>
            <person name="Zimin A.V."/>
            <person name="Baldwin J."/>
            <person name="Abdouelleil A."/>
            <person name="Abdulkadir J."/>
            <person name="Abebe A."/>
            <person name="Abera B."/>
            <person name="Abreu J."/>
            <person name="Acer S.C."/>
            <person name="Aftuck L."/>
            <person name="Alexander A."/>
            <person name="An P."/>
            <person name="Anderson E."/>
            <person name="Anderson S."/>
            <person name="Arachi H."/>
            <person name="Azer M."/>
            <person name="Bachantsang P."/>
            <person name="Barry A."/>
            <person name="Bayul T."/>
            <person name="Berlin A."/>
            <person name="Bessette D."/>
            <person name="Bloom T."/>
            <person name="Blye J."/>
            <person name="Boguslavskiy L."/>
            <person name="Bonnet C."/>
            <person name="Boukhgalter B."/>
            <person name="Bourzgui I."/>
            <person name="Brown A."/>
            <person name="Cahill P."/>
            <person name="Channer S."/>
            <person name="Cheshatsang Y."/>
            <person name="Chuda L."/>
            <person name="Citroen M."/>
            <person name="Collymore A."/>
            <person name="Cooke P."/>
            <person name="Costello M."/>
            <person name="D'Aco K."/>
            <person name="Daza R."/>
            <person name="De Haan G."/>
            <person name="DeGray S."/>
            <person name="DeMaso C."/>
            <person name="Dhargay N."/>
            <person name="Dooley K."/>
            <person name="Dooley E."/>
            <person name="Doricent M."/>
            <person name="Dorje P."/>
            <person name="Dorjee K."/>
            <person name="Dupes A."/>
            <person name="Elong R."/>
            <person name="Falk J."/>
            <person name="Farina A."/>
            <person name="Faro S."/>
            <person name="Ferguson D."/>
            <person name="Fisher S."/>
            <person name="Foley C.D."/>
            <person name="Franke A."/>
            <person name="Friedrich D."/>
            <person name="Gadbois L."/>
            <person name="Gearin G."/>
            <person name="Gearin C.R."/>
            <person name="Giannoukos G."/>
            <person name="Goode T."/>
            <person name="Graham J."/>
            <person name="Grandbois E."/>
            <person name="Grewal S."/>
            <person name="Gyaltsen K."/>
            <person name="Hafez N."/>
            <person name="Hagos B."/>
            <person name="Hall J."/>
            <person name="Henson C."/>
            <person name="Hollinger A."/>
            <person name="Honan T."/>
            <person name="Huard M.D."/>
            <person name="Hughes L."/>
            <person name="Hurhula B."/>
            <person name="Husby M.E."/>
            <person name="Kamat A."/>
            <person name="Kanga B."/>
            <person name="Kashin S."/>
            <person name="Khazanovich D."/>
            <person name="Kisner P."/>
            <person name="Lance K."/>
            <person name="Lara M."/>
            <person name="Lee W."/>
            <person name="Lennon N."/>
            <person name="Letendre F."/>
            <person name="LeVine R."/>
            <person name="Lipovsky A."/>
            <person name="Liu X."/>
            <person name="Liu J."/>
            <person name="Liu S."/>
            <person name="Lokyitsang T."/>
            <person name="Lokyitsang Y."/>
            <person name="Lubonja R."/>
            <person name="Lui A."/>
            <person name="MacDonald P."/>
            <person name="Magnisalis V."/>
            <person name="Maru K."/>
            <person name="Matthews C."/>
            <person name="McCusker W."/>
            <person name="McDonough S."/>
            <person name="Mehta T."/>
            <person name="Meldrim J."/>
            <person name="Meneus L."/>
            <person name="Mihai O."/>
            <person name="Mihalev A."/>
            <person name="Mihova T."/>
            <person name="Mittelman R."/>
            <person name="Mlenga V."/>
            <person name="Montmayeur A."/>
            <person name="Mulrain L."/>
            <person name="Navidi A."/>
            <person name="Naylor J."/>
            <person name="Negash T."/>
            <person name="Nguyen T."/>
            <person name="Nguyen N."/>
            <person name="Nicol R."/>
            <person name="Norbu C."/>
            <person name="Norbu N."/>
            <person name="Novod N."/>
            <person name="O'Neill B."/>
            <person name="Osman S."/>
            <person name="Markiewicz E."/>
            <person name="Oyono O.L."/>
            <person name="Patti C."/>
            <person name="Phunkhang P."/>
            <person name="Pierre F."/>
            <person name="Priest M."/>
            <person name="Raghuraman S."/>
            <person name="Rege F."/>
            <person name="Reyes R."/>
            <person name="Rise C."/>
            <person name="Rogov P."/>
            <person name="Ross K."/>
            <person name="Ryan E."/>
            <person name="Settipalli S."/>
            <person name="Shea T."/>
            <person name="Sherpa N."/>
            <person name="Shi L."/>
            <person name="Shih D."/>
            <person name="Sparrow T."/>
            <person name="Spaulding J."/>
            <person name="Stalker J."/>
            <person name="Stange-Thomann N."/>
            <person name="Stavropoulos S."/>
            <person name="Stone C."/>
            <person name="Strader C."/>
            <person name="Tesfaye S."/>
            <person name="Thomson T."/>
            <person name="Thoulutsang Y."/>
            <person name="Thoulutsang D."/>
            <person name="Topham K."/>
            <person name="Topping I."/>
            <person name="Tsamla T."/>
            <person name="Vassiliev H."/>
            <person name="Vo A."/>
            <person name="Wangchuk T."/>
            <person name="Wangdi T."/>
            <person name="Weiand M."/>
            <person name="Wilkinson J."/>
            <person name="Wilson A."/>
            <person name="Yadav S."/>
            <person name="Young G."/>
            <person name="Yu Q."/>
            <person name="Zembek L."/>
            <person name="Zhong D."/>
            <person name="Zimmer A."/>
            <person name="Zwirko Z."/>
            <person name="Jaffe D.B."/>
            <person name="Alvarez P."/>
            <person name="Brockman W."/>
            <person name="Butler J."/>
            <person name="Chin C."/>
            <person name="Gnerre S."/>
            <person name="Grabherr M."/>
            <person name="Kleber M."/>
            <person name="Mauceli E."/>
            <person name="MacCallum I."/>
        </authorList>
    </citation>
    <scope>NUCLEOTIDE SEQUENCE [LARGE SCALE GENOMIC DNA]</scope>
    <source>
        <strain evidence="3">Rob3c / Tucson 14021-0248.25</strain>
    </source>
</reference>
<dbReference type="HOGENOM" id="CLU_087403_0_0_1"/>
<keyword evidence="3" id="KW-1185">Reference proteome</keyword>
<dbReference type="InterPro" id="IPR013041">
    <property type="entry name" value="Clathrin_app_Ig-like_sf"/>
</dbReference>
<dbReference type="Proteomes" id="UP000001292">
    <property type="component" value="Unassembled WGS sequence"/>
</dbReference>
<evidence type="ECO:0000313" key="3">
    <source>
        <dbReference type="Proteomes" id="UP000001292"/>
    </source>
</evidence>
<dbReference type="PhylomeDB" id="B4ID32"/>
<dbReference type="OMA" id="NKSHFEM"/>
<dbReference type="AlphaFoldDB" id="B4ID32"/>
<dbReference type="SUPFAM" id="SSF49348">
    <property type="entry name" value="Clathrin adaptor appendage domain"/>
    <property type="match status" value="1"/>
</dbReference>
<dbReference type="STRING" id="7238.B4ID32"/>
<feature type="region of interest" description="Disordered" evidence="1">
    <location>
        <begin position="1"/>
        <end position="34"/>
    </location>
</feature>
<accession>B4ID32</accession>
<proteinExistence type="predicted"/>
<evidence type="ECO:0000256" key="1">
    <source>
        <dbReference type="SAM" id="MobiDB-lite"/>
    </source>
</evidence>
<name>B4ID32_DROSE</name>
<evidence type="ECO:0000313" key="2">
    <source>
        <dbReference type="EMBL" id="EDW45458.1"/>
    </source>
</evidence>
<dbReference type="EMBL" id="CH480829">
    <property type="protein sequence ID" value="EDW45458.1"/>
    <property type="molecule type" value="Genomic_DNA"/>
</dbReference>
<sequence length="253" mass="29149">MSDSESNPAQEPARPAPNAGKPAKERQAKPPVRYSKAKRQFQCCVAKEYYSEYSNMVDTLHITPRMMIHNKCFRVNSTYGLTLNIKNTGLFPRLVSVTTDSPEDTSVSIPELDLHRYLNTDESLEVKIWIRASSKRDINRRRHILVECFHPNIIFQVPIVVLDKLESPSISDTITFPNCVPGNKTHYEMIIYNPTKDLVRVRYRNTNRGLQISNNKDILPPKDYGKLLLVIQPKKLNVYRGFFNIKFGVCEYS</sequence>
<gene>
    <name evidence="2" type="primary">Dsec\GM16636</name>
    <name evidence="2" type="ORF">Dsec_GM16636</name>
</gene>